<dbReference type="InterPro" id="IPR034660">
    <property type="entry name" value="DinB/YfiT-like"/>
</dbReference>
<dbReference type="InterPro" id="IPR017518">
    <property type="entry name" value="CHP03084"/>
</dbReference>
<evidence type="ECO:0000256" key="1">
    <source>
        <dbReference type="SAM" id="MobiDB-lite"/>
    </source>
</evidence>
<protein>
    <submittedName>
        <fullName evidence="4">TIGR03084 family metal-binding protein</fullName>
    </submittedName>
</protein>
<dbReference type="Gene3D" id="1.20.120.450">
    <property type="entry name" value="dinb family like domain"/>
    <property type="match status" value="1"/>
</dbReference>
<proteinExistence type="predicted"/>
<dbReference type="Proteomes" id="UP001165427">
    <property type="component" value="Unassembled WGS sequence"/>
</dbReference>
<dbReference type="GO" id="GO:0046872">
    <property type="term" value="F:metal ion binding"/>
    <property type="evidence" value="ECO:0007669"/>
    <property type="project" value="InterPro"/>
</dbReference>
<evidence type="ECO:0000313" key="4">
    <source>
        <dbReference type="EMBL" id="MCJ8500686.1"/>
    </source>
</evidence>
<dbReference type="Pfam" id="PF08608">
    <property type="entry name" value="Wyosine_form"/>
    <property type="match status" value="1"/>
</dbReference>
<dbReference type="InterPro" id="IPR024344">
    <property type="entry name" value="MDMPI_metal-binding"/>
</dbReference>
<feature type="domain" description="Mycothiol-dependent maleylpyruvate isomerase metal-binding" evidence="3">
    <location>
        <begin position="11"/>
        <end position="146"/>
    </location>
</feature>
<comment type="caution">
    <text evidence="4">The sequence shown here is derived from an EMBL/GenBank/DDBJ whole genome shotgun (WGS) entry which is preliminary data.</text>
</comment>
<dbReference type="InterPro" id="IPR017517">
    <property type="entry name" value="Maleyloyr_isom"/>
</dbReference>
<dbReference type="NCBIfam" id="TIGR03083">
    <property type="entry name" value="maleylpyruvate isomerase family mycothiol-dependent enzyme"/>
    <property type="match status" value="1"/>
</dbReference>
<dbReference type="SUPFAM" id="SSF109854">
    <property type="entry name" value="DinB/YfiT-like putative metalloenzymes"/>
    <property type="match status" value="1"/>
</dbReference>
<dbReference type="EMBL" id="JALJRB010000008">
    <property type="protein sequence ID" value="MCJ8500686.1"/>
    <property type="molecule type" value="Genomic_DNA"/>
</dbReference>
<gene>
    <name evidence="4" type="ORF">MRX98_08890</name>
</gene>
<sequence>MKSICADLAGEQNRLDALVSDLAPADWETLAPCGNWTVKDEICHLAYFDYTGRLSATDPAAFQRHLAEDLGRFKNMDEAVAFTLAKGRAMSTSELLAWWRQERGQLVDALSRLSPKARLPWYGPTMSARSFAGARLMETWAHGQDIHDVLGVQRTAGPGLRHIAHLGVVTFGWSFSNRGLQIPETPVRVELTAPSGEIWTWGDAAAAQRISGPAVDFCLVVIQRRHVDDTALVVIGDVARKWMAVAQCFAGPPTPGPAPGTRLTRQQKGDTA</sequence>
<dbReference type="NCBIfam" id="TIGR03084">
    <property type="entry name" value="TIGR03084 family metal-binding protein"/>
    <property type="match status" value="1"/>
</dbReference>
<feature type="domain" description="tRNA wybutosine-synthesis" evidence="2">
    <location>
        <begin position="185"/>
        <end position="232"/>
    </location>
</feature>
<dbReference type="InterPro" id="IPR013917">
    <property type="entry name" value="tRNA_wybutosine-synth"/>
</dbReference>
<organism evidence="4 5">
    <name type="scientific">Desulfatitalea alkaliphila</name>
    <dbReference type="NCBI Taxonomy" id="2929485"/>
    <lineage>
        <taxon>Bacteria</taxon>
        <taxon>Pseudomonadati</taxon>
        <taxon>Thermodesulfobacteriota</taxon>
        <taxon>Desulfobacteria</taxon>
        <taxon>Desulfobacterales</taxon>
        <taxon>Desulfosarcinaceae</taxon>
        <taxon>Desulfatitalea</taxon>
    </lineage>
</organism>
<accession>A0AA41UKQ4</accession>
<evidence type="ECO:0000259" key="2">
    <source>
        <dbReference type="Pfam" id="PF08608"/>
    </source>
</evidence>
<evidence type="ECO:0000313" key="5">
    <source>
        <dbReference type="Proteomes" id="UP001165427"/>
    </source>
</evidence>
<dbReference type="Pfam" id="PF11716">
    <property type="entry name" value="MDMPI_N"/>
    <property type="match status" value="1"/>
</dbReference>
<evidence type="ECO:0000259" key="3">
    <source>
        <dbReference type="Pfam" id="PF11716"/>
    </source>
</evidence>
<name>A0AA41UKQ4_9BACT</name>
<reference evidence="4" key="1">
    <citation type="submission" date="2022-04" db="EMBL/GenBank/DDBJ databases">
        <title>Desulfatitalea alkaliphila sp. nov., a novel anaerobic sulfate-reducing bacterium isolated from terrestrial mud volcano, Taman Peninsula, Russia.</title>
        <authorList>
            <person name="Khomyakova M.A."/>
            <person name="Merkel A.Y."/>
            <person name="Slobodkin A.I."/>
        </authorList>
    </citation>
    <scope>NUCLEOTIDE SEQUENCE</scope>
    <source>
        <strain evidence="4">M08but</strain>
    </source>
</reference>
<keyword evidence="5" id="KW-1185">Reference proteome</keyword>
<dbReference type="AlphaFoldDB" id="A0AA41UKQ4"/>
<dbReference type="RefSeq" id="WP_246905845.1">
    <property type="nucleotide sequence ID" value="NZ_JALJRB010000008.1"/>
</dbReference>
<feature type="region of interest" description="Disordered" evidence="1">
    <location>
        <begin position="251"/>
        <end position="272"/>
    </location>
</feature>